<evidence type="ECO:0000256" key="1">
    <source>
        <dbReference type="ARBA" id="ARBA00010515"/>
    </source>
</evidence>
<proteinExistence type="inferred from homology"/>
<dbReference type="EMBL" id="JAWMAJ010000141">
    <property type="protein sequence ID" value="MDV7220720.1"/>
    <property type="molecule type" value="Genomic_DNA"/>
</dbReference>
<dbReference type="PANTHER" id="PTHR48081:SF8">
    <property type="entry name" value="ALPHA_BETA HYDROLASE FOLD-3 DOMAIN-CONTAINING PROTEIN-RELATED"/>
    <property type="match status" value="1"/>
</dbReference>
<evidence type="ECO:0000313" key="5">
    <source>
        <dbReference type="EMBL" id="MDV7220720.1"/>
    </source>
</evidence>
<gene>
    <name evidence="5" type="ORF">R5A26_32765</name>
</gene>
<dbReference type="PANTHER" id="PTHR48081">
    <property type="entry name" value="AB HYDROLASE SUPERFAMILY PROTEIN C4A8.06C"/>
    <property type="match status" value="1"/>
</dbReference>
<feature type="compositionally biased region" description="Pro residues" evidence="3">
    <location>
        <begin position="226"/>
        <end position="238"/>
    </location>
</feature>
<sequence>MKHSLADRVARHVVRTLVRLPAPVKRGLAGRPTVVDGQTLDVNTQVGLSLMRLARWSDFASMPIEKARAQLSAEAWIFGDELPIESVEDITVPAAHLDLPARIYRPAGLTAPAGGLVHFHGGGWTLGDLSAADAVSRWLAHHAGIVVISVHYRLAPENPFPAALDDALGAYTHVATHAEEYGLDPARIGVSGESAGGNLAAVIAQETARAARGGPSPTTTTTTAPSPTPAPTPAPTPTPALQVLFQPATDLSTKRASYRLFGEGFTMTEADMDLYRRSYLGDHGSATDPRISPLLADDLSGVAPAYISTAGFDVLRDEGEVYARRLELAGVPVTLLRTPSLAHSAINVPGICPPARDALLAAAESIRSALASGTDD</sequence>
<evidence type="ECO:0000256" key="2">
    <source>
        <dbReference type="ARBA" id="ARBA00022801"/>
    </source>
</evidence>
<dbReference type="InterPro" id="IPR002168">
    <property type="entry name" value="Lipase_GDXG_HIS_AS"/>
</dbReference>
<dbReference type="InterPro" id="IPR029058">
    <property type="entry name" value="AB_hydrolase_fold"/>
</dbReference>
<feature type="domain" description="Alpha/beta hydrolase fold-3" evidence="4">
    <location>
        <begin position="116"/>
        <end position="345"/>
    </location>
</feature>
<dbReference type="InterPro" id="IPR013094">
    <property type="entry name" value="AB_hydrolase_3"/>
</dbReference>
<evidence type="ECO:0000259" key="4">
    <source>
        <dbReference type="Pfam" id="PF07859"/>
    </source>
</evidence>
<protein>
    <submittedName>
        <fullName evidence="5">Alpha/beta hydrolase</fullName>
    </submittedName>
</protein>
<keyword evidence="6" id="KW-1185">Reference proteome</keyword>
<dbReference type="InterPro" id="IPR050300">
    <property type="entry name" value="GDXG_lipolytic_enzyme"/>
</dbReference>
<feature type="region of interest" description="Disordered" evidence="3">
    <location>
        <begin position="208"/>
        <end position="240"/>
    </location>
</feature>
<dbReference type="SUPFAM" id="SSF53474">
    <property type="entry name" value="alpha/beta-Hydrolases"/>
    <property type="match status" value="1"/>
</dbReference>
<comment type="similarity">
    <text evidence="1">Belongs to the 'GDXG' lipolytic enzyme family.</text>
</comment>
<name>A0ABU4FJF6_9ACTN</name>
<reference evidence="5 6" key="1">
    <citation type="submission" date="2023-10" db="EMBL/GenBank/DDBJ databases">
        <title>Characterization of rhizosphere-enriched actinobacteria from wheat plants lab-grown on chernevaya soil.</title>
        <authorList>
            <person name="Tikhonova E.N."/>
            <person name="Konopkin A."/>
            <person name="Kravchenko I.K."/>
        </authorList>
    </citation>
    <scope>NUCLEOTIDE SEQUENCE [LARGE SCALE GENOMIC DNA]</scope>
    <source>
        <strain evidence="5 6">RR29</strain>
    </source>
</reference>
<dbReference type="RefSeq" id="WP_317774198.1">
    <property type="nucleotide sequence ID" value="NZ_JAWMAJ010000141.1"/>
</dbReference>
<feature type="compositionally biased region" description="Low complexity" evidence="3">
    <location>
        <begin position="215"/>
        <end position="225"/>
    </location>
</feature>
<dbReference type="GO" id="GO:0016787">
    <property type="term" value="F:hydrolase activity"/>
    <property type="evidence" value="ECO:0007669"/>
    <property type="project" value="UniProtKB-KW"/>
</dbReference>
<comment type="caution">
    <text evidence="5">The sequence shown here is derived from an EMBL/GenBank/DDBJ whole genome shotgun (WGS) entry which is preliminary data.</text>
</comment>
<evidence type="ECO:0000256" key="3">
    <source>
        <dbReference type="SAM" id="MobiDB-lite"/>
    </source>
</evidence>
<evidence type="ECO:0000313" key="6">
    <source>
        <dbReference type="Proteomes" id="UP001187346"/>
    </source>
</evidence>
<accession>A0ABU4FJF6</accession>
<dbReference type="Proteomes" id="UP001187346">
    <property type="component" value="Unassembled WGS sequence"/>
</dbReference>
<dbReference type="PROSITE" id="PS01173">
    <property type="entry name" value="LIPASE_GDXG_HIS"/>
    <property type="match status" value="1"/>
</dbReference>
<keyword evidence="2 5" id="KW-0378">Hydrolase</keyword>
<dbReference type="Gene3D" id="3.40.50.1820">
    <property type="entry name" value="alpha/beta hydrolase"/>
    <property type="match status" value="1"/>
</dbReference>
<organism evidence="5 6">
    <name type="scientific">Streptomyces prunicolor</name>
    <dbReference type="NCBI Taxonomy" id="67348"/>
    <lineage>
        <taxon>Bacteria</taxon>
        <taxon>Bacillati</taxon>
        <taxon>Actinomycetota</taxon>
        <taxon>Actinomycetes</taxon>
        <taxon>Kitasatosporales</taxon>
        <taxon>Streptomycetaceae</taxon>
        <taxon>Streptomyces</taxon>
    </lineage>
</organism>
<dbReference type="Pfam" id="PF07859">
    <property type="entry name" value="Abhydrolase_3"/>
    <property type="match status" value="1"/>
</dbReference>